<evidence type="ECO:0000313" key="2">
    <source>
        <dbReference type="Proteomes" id="UP001344658"/>
    </source>
</evidence>
<sequence length="134" mass="14075">MRYKITAPLKGFTGQSVGVAFQSGVAEVEDTSDAGRSAIAYFQRAGYRVDEISDGESAEVLAPVDGDKPYDPAGHKADEVLAYLDGASYQEAVRVLDVEAAADGKARVTITGKRDEILAAKTPAPADDQKGPQA</sequence>
<gene>
    <name evidence="1" type="ORF">V2S66_03250</name>
</gene>
<evidence type="ECO:0000313" key="1">
    <source>
        <dbReference type="EMBL" id="MEE4540984.1"/>
    </source>
</evidence>
<comment type="caution">
    <text evidence="1">The sequence shown here is derived from an EMBL/GenBank/DDBJ whole genome shotgun (WGS) entry which is preliminary data.</text>
</comment>
<name>A0ABU7P5B3_9ACTN</name>
<reference evidence="1 2" key="1">
    <citation type="submission" date="2023-12" db="EMBL/GenBank/DDBJ databases">
        <title>Streptomyces sp. V4-01.</title>
        <authorList>
            <person name="Somphong A."/>
            <person name="Phongsopitanun W."/>
        </authorList>
    </citation>
    <scope>NUCLEOTIDE SEQUENCE [LARGE SCALE GENOMIC DNA]</scope>
    <source>
        <strain evidence="1 2">V4-01</strain>
    </source>
</reference>
<proteinExistence type="predicted"/>
<dbReference type="EMBL" id="JAZEWV010000002">
    <property type="protein sequence ID" value="MEE4540984.1"/>
    <property type="molecule type" value="Genomic_DNA"/>
</dbReference>
<keyword evidence="2" id="KW-1185">Reference proteome</keyword>
<protein>
    <submittedName>
        <fullName evidence="1">Uncharacterized protein</fullName>
    </submittedName>
</protein>
<dbReference type="Proteomes" id="UP001344658">
    <property type="component" value="Unassembled WGS sequence"/>
</dbReference>
<organism evidence="1 2">
    <name type="scientific">Actinacidiphila polyblastidii</name>
    <dbReference type="NCBI Taxonomy" id="3110430"/>
    <lineage>
        <taxon>Bacteria</taxon>
        <taxon>Bacillati</taxon>
        <taxon>Actinomycetota</taxon>
        <taxon>Actinomycetes</taxon>
        <taxon>Kitasatosporales</taxon>
        <taxon>Streptomycetaceae</taxon>
        <taxon>Actinacidiphila</taxon>
    </lineage>
</organism>
<accession>A0ABU7P5B3</accession>
<dbReference type="RefSeq" id="WP_330792878.1">
    <property type="nucleotide sequence ID" value="NZ_JAZEWV010000002.1"/>
</dbReference>